<feature type="region of interest" description="Disordered" evidence="1">
    <location>
        <begin position="86"/>
        <end position="144"/>
    </location>
</feature>
<evidence type="ECO:0000256" key="2">
    <source>
        <dbReference type="SAM" id="Phobius"/>
    </source>
</evidence>
<keyword evidence="2" id="KW-1133">Transmembrane helix</keyword>
<feature type="compositionally biased region" description="Basic and acidic residues" evidence="1">
    <location>
        <begin position="103"/>
        <end position="128"/>
    </location>
</feature>
<feature type="compositionally biased region" description="Acidic residues" evidence="1">
    <location>
        <begin position="90"/>
        <end position="102"/>
    </location>
</feature>
<sequence>MGSTFAVIKTLIVPAVISLVLFLVATFVLVPLWQRYRNRYSQYLPLETISNQTLSLRARMQGAVVRFMAPSAWRARASDGIVVAERGSFDSEEGEELGDVDETTARRVLDQQRDDPVDSTRRLSRDLEEGFMDDSDDEPERARR</sequence>
<dbReference type="RefSeq" id="XP_062661051.1">
    <property type="nucleotide sequence ID" value="XM_062798049.1"/>
</dbReference>
<accession>A0AAE0HJV1</accession>
<feature type="compositionally biased region" description="Acidic residues" evidence="1">
    <location>
        <begin position="129"/>
        <end position="144"/>
    </location>
</feature>
<name>A0AAE0HJV1_9PEZI</name>
<gene>
    <name evidence="3" type="ORF">B0H64DRAFT_126034</name>
</gene>
<evidence type="ECO:0000313" key="3">
    <source>
        <dbReference type="EMBL" id="KAK3297537.1"/>
    </source>
</evidence>
<organism evidence="3 4">
    <name type="scientific">Chaetomium fimeti</name>
    <dbReference type="NCBI Taxonomy" id="1854472"/>
    <lineage>
        <taxon>Eukaryota</taxon>
        <taxon>Fungi</taxon>
        <taxon>Dikarya</taxon>
        <taxon>Ascomycota</taxon>
        <taxon>Pezizomycotina</taxon>
        <taxon>Sordariomycetes</taxon>
        <taxon>Sordariomycetidae</taxon>
        <taxon>Sordariales</taxon>
        <taxon>Chaetomiaceae</taxon>
        <taxon>Chaetomium</taxon>
    </lineage>
</organism>
<protein>
    <submittedName>
        <fullName evidence="3">Uncharacterized protein</fullName>
    </submittedName>
</protein>
<dbReference type="AlphaFoldDB" id="A0AAE0HJV1"/>
<reference evidence="3" key="1">
    <citation type="journal article" date="2023" name="Mol. Phylogenet. Evol.">
        <title>Genome-scale phylogeny and comparative genomics of the fungal order Sordariales.</title>
        <authorList>
            <person name="Hensen N."/>
            <person name="Bonometti L."/>
            <person name="Westerberg I."/>
            <person name="Brannstrom I.O."/>
            <person name="Guillou S."/>
            <person name="Cros-Aarteil S."/>
            <person name="Calhoun S."/>
            <person name="Haridas S."/>
            <person name="Kuo A."/>
            <person name="Mondo S."/>
            <person name="Pangilinan J."/>
            <person name="Riley R."/>
            <person name="LaButti K."/>
            <person name="Andreopoulos B."/>
            <person name="Lipzen A."/>
            <person name="Chen C."/>
            <person name="Yan M."/>
            <person name="Daum C."/>
            <person name="Ng V."/>
            <person name="Clum A."/>
            <person name="Steindorff A."/>
            <person name="Ohm R.A."/>
            <person name="Martin F."/>
            <person name="Silar P."/>
            <person name="Natvig D.O."/>
            <person name="Lalanne C."/>
            <person name="Gautier V."/>
            <person name="Ament-Velasquez S.L."/>
            <person name="Kruys A."/>
            <person name="Hutchinson M.I."/>
            <person name="Powell A.J."/>
            <person name="Barry K."/>
            <person name="Miller A.N."/>
            <person name="Grigoriev I.V."/>
            <person name="Debuchy R."/>
            <person name="Gladieux P."/>
            <person name="Hiltunen Thoren M."/>
            <person name="Johannesson H."/>
        </authorList>
    </citation>
    <scope>NUCLEOTIDE SEQUENCE</scope>
    <source>
        <strain evidence="3">CBS 168.71</strain>
    </source>
</reference>
<feature type="transmembrane region" description="Helical" evidence="2">
    <location>
        <begin position="12"/>
        <end position="33"/>
    </location>
</feature>
<evidence type="ECO:0000256" key="1">
    <source>
        <dbReference type="SAM" id="MobiDB-lite"/>
    </source>
</evidence>
<keyword evidence="4" id="KW-1185">Reference proteome</keyword>
<dbReference type="GeneID" id="87834997"/>
<evidence type="ECO:0000313" key="4">
    <source>
        <dbReference type="Proteomes" id="UP001278766"/>
    </source>
</evidence>
<reference evidence="3" key="2">
    <citation type="submission" date="2023-06" db="EMBL/GenBank/DDBJ databases">
        <authorList>
            <consortium name="Lawrence Berkeley National Laboratory"/>
            <person name="Haridas S."/>
            <person name="Hensen N."/>
            <person name="Bonometti L."/>
            <person name="Westerberg I."/>
            <person name="Brannstrom I.O."/>
            <person name="Guillou S."/>
            <person name="Cros-Aarteil S."/>
            <person name="Calhoun S."/>
            <person name="Kuo A."/>
            <person name="Mondo S."/>
            <person name="Pangilinan J."/>
            <person name="Riley R."/>
            <person name="Labutti K."/>
            <person name="Andreopoulos B."/>
            <person name="Lipzen A."/>
            <person name="Chen C."/>
            <person name="Yanf M."/>
            <person name="Daum C."/>
            <person name="Ng V."/>
            <person name="Clum A."/>
            <person name="Steindorff A."/>
            <person name="Ohm R."/>
            <person name="Martin F."/>
            <person name="Silar P."/>
            <person name="Natvig D."/>
            <person name="Lalanne C."/>
            <person name="Gautier V."/>
            <person name="Ament-Velasquez S.L."/>
            <person name="Kruys A."/>
            <person name="Hutchinson M.I."/>
            <person name="Powell A.J."/>
            <person name="Barry K."/>
            <person name="Miller A.N."/>
            <person name="Grigoriev I.V."/>
            <person name="Debuchy R."/>
            <person name="Gladieux P."/>
            <person name="Thoren M.H."/>
            <person name="Johannesson H."/>
        </authorList>
    </citation>
    <scope>NUCLEOTIDE SEQUENCE</scope>
    <source>
        <strain evidence="3">CBS 168.71</strain>
    </source>
</reference>
<keyword evidence="2" id="KW-0812">Transmembrane</keyword>
<dbReference type="EMBL" id="JAUEPN010000003">
    <property type="protein sequence ID" value="KAK3297537.1"/>
    <property type="molecule type" value="Genomic_DNA"/>
</dbReference>
<comment type="caution">
    <text evidence="3">The sequence shown here is derived from an EMBL/GenBank/DDBJ whole genome shotgun (WGS) entry which is preliminary data.</text>
</comment>
<proteinExistence type="predicted"/>
<dbReference type="Proteomes" id="UP001278766">
    <property type="component" value="Unassembled WGS sequence"/>
</dbReference>
<keyword evidence="2" id="KW-0472">Membrane</keyword>